<dbReference type="Proteomes" id="UP001153714">
    <property type="component" value="Chromosome 15"/>
</dbReference>
<evidence type="ECO:0000313" key="2">
    <source>
        <dbReference type="EMBL" id="CAG9786298.1"/>
    </source>
</evidence>
<proteinExistence type="predicted"/>
<accession>A0A9N9QZA0</accession>
<keyword evidence="3" id="KW-1185">Reference proteome</keyword>
<name>A0A9N9QZA0_9NEOP</name>
<dbReference type="OrthoDB" id="7475597at2759"/>
<gene>
    <name evidence="2" type="ORF">DIATSA_LOCUS4262</name>
</gene>
<evidence type="ECO:0000313" key="3">
    <source>
        <dbReference type="Proteomes" id="UP001153714"/>
    </source>
</evidence>
<protein>
    <submittedName>
        <fullName evidence="2">Uncharacterized protein</fullName>
    </submittedName>
</protein>
<feature type="compositionally biased region" description="Low complexity" evidence="1">
    <location>
        <begin position="1"/>
        <end position="19"/>
    </location>
</feature>
<feature type="region of interest" description="Disordered" evidence="1">
    <location>
        <begin position="65"/>
        <end position="104"/>
    </location>
</feature>
<evidence type="ECO:0000256" key="1">
    <source>
        <dbReference type="SAM" id="MobiDB-lite"/>
    </source>
</evidence>
<reference evidence="2" key="1">
    <citation type="submission" date="2021-12" db="EMBL/GenBank/DDBJ databases">
        <authorList>
            <person name="King R."/>
        </authorList>
    </citation>
    <scope>NUCLEOTIDE SEQUENCE</scope>
</reference>
<reference evidence="2" key="2">
    <citation type="submission" date="2022-10" db="EMBL/GenBank/DDBJ databases">
        <authorList>
            <consortium name="ENA_rothamsted_submissions"/>
            <consortium name="culmorum"/>
            <person name="King R."/>
        </authorList>
    </citation>
    <scope>NUCLEOTIDE SEQUENCE</scope>
</reference>
<dbReference type="EMBL" id="OU893346">
    <property type="protein sequence ID" value="CAG9786298.1"/>
    <property type="molecule type" value="Genomic_DNA"/>
</dbReference>
<organism evidence="2 3">
    <name type="scientific">Diatraea saccharalis</name>
    <name type="common">sugarcane borer</name>
    <dbReference type="NCBI Taxonomy" id="40085"/>
    <lineage>
        <taxon>Eukaryota</taxon>
        <taxon>Metazoa</taxon>
        <taxon>Ecdysozoa</taxon>
        <taxon>Arthropoda</taxon>
        <taxon>Hexapoda</taxon>
        <taxon>Insecta</taxon>
        <taxon>Pterygota</taxon>
        <taxon>Neoptera</taxon>
        <taxon>Endopterygota</taxon>
        <taxon>Lepidoptera</taxon>
        <taxon>Glossata</taxon>
        <taxon>Ditrysia</taxon>
        <taxon>Pyraloidea</taxon>
        <taxon>Crambidae</taxon>
        <taxon>Crambinae</taxon>
        <taxon>Diatraea</taxon>
    </lineage>
</organism>
<sequence length="199" mass="22336">MREHVAAPQHNAPAPQAPARSNTPSNKPSDKPDYLNTFNSHRKIRGKIGDKKLYRPVRLHTLSRIDEAPLQTRPPTPRNSVDISSNRPILRSRSNVSADTSRSVPVCNDSHVIGNQIECSSPQYAELGSAPGSDTGSSYERPASMTDMPVMIPLDPATDAYYPPYTYYRDDGRLNKRKLKKRLKKLSSKHSNLYLAFMY</sequence>
<dbReference type="AlphaFoldDB" id="A0A9N9QZA0"/>
<feature type="compositionally biased region" description="Polar residues" evidence="1">
    <location>
        <begin position="78"/>
        <end position="103"/>
    </location>
</feature>
<feature type="region of interest" description="Disordered" evidence="1">
    <location>
        <begin position="1"/>
        <end position="49"/>
    </location>
</feature>